<dbReference type="Proteomes" id="UP001285441">
    <property type="component" value="Unassembled WGS sequence"/>
</dbReference>
<evidence type="ECO:0000256" key="5">
    <source>
        <dbReference type="ARBA" id="ARBA00023136"/>
    </source>
</evidence>
<dbReference type="PROSITE" id="PS50231">
    <property type="entry name" value="RICIN_B_LECTIN"/>
    <property type="match status" value="1"/>
</dbReference>
<keyword evidence="6" id="KW-0564">Palmitate</keyword>
<dbReference type="InterPro" id="IPR035992">
    <property type="entry name" value="Ricin_B-like_lectins"/>
</dbReference>
<evidence type="ECO:0000313" key="10">
    <source>
        <dbReference type="Proteomes" id="UP001285441"/>
    </source>
</evidence>
<keyword evidence="2" id="KW-0800">Toxin</keyword>
<keyword evidence="4" id="KW-0843">Virulence</keyword>
<evidence type="ECO:0000256" key="1">
    <source>
        <dbReference type="ARBA" id="ARBA00004459"/>
    </source>
</evidence>
<reference evidence="9" key="2">
    <citation type="submission" date="2023-06" db="EMBL/GenBank/DDBJ databases">
        <authorList>
            <consortium name="Lawrence Berkeley National Laboratory"/>
            <person name="Haridas S."/>
            <person name="Hensen N."/>
            <person name="Bonometti L."/>
            <person name="Westerberg I."/>
            <person name="Brannstrom I.O."/>
            <person name="Guillou S."/>
            <person name="Cros-Aarteil S."/>
            <person name="Calhoun S."/>
            <person name="Kuo A."/>
            <person name="Mondo S."/>
            <person name="Pangilinan J."/>
            <person name="Riley R."/>
            <person name="LaButti K."/>
            <person name="Andreopoulos B."/>
            <person name="Lipzen A."/>
            <person name="Chen C."/>
            <person name="Yanf M."/>
            <person name="Daum C."/>
            <person name="Ng V."/>
            <person name="Clum A."/>
            <person name="Steindorff A."/>
            <person name="Ohm R."/>
            <person name="Martin F."/>
            <person name="Silar P."/>
            <person name="Natvig D."/>
            <person name="Lalanne C."/>
            <person name="Gautier V."/>
            <person name="Ament-velasquez S.L."/>
            <person name="Kruys A."/>
            <person name="Hutchinson M.I."/>
            <person name="Powell A.J."/>
            <person name="Barry K."/>
            <person name="Miller A.N."/>
            <person name="Grigoriev I.V."/>
            <person name="Debuchy R."/>
            <person name="Gladieux P."/>
            <person name="Thoren M.H."/>
            <person name="Johannesson H."/>
        </authorList>
    </citation>
    <scope>NUCLEOTIDE SEQUENCE</scope>
    <source>
        <strain evidence="9">CBS 232.78</strain>
    </source>
</reference>
<keyword evidence="7" id="KW-0998">Cell outer membrane</keyword>
<protein>
    <submittedName>
        <fullName evidence="9">Uncharacterized protein</fullName>
    </submittedName>
</protein>
<evidence type="ECO:0000256" key="6">
    <source>
        <dbReference type="ARBA" id="ARBA00023139"/>
    </source>
</evidence>
<keyword evidence="10" id="KW-1185">Reference proteome</keyword>
<dbReference type="Pfam" id="PF03498">
    <property type="entry name" value="CDtoxinA"/>
    <property type="match status" value="1"/>
</dbReference>
<dbReference type="SUPFAM" id="SSF50370">
    <property type="entry name" value="Ricin B-like lectins"/>
    <property type="match status" value="1"/>
</dbReference>
<dbReference type="AlphaFoldDB" id="A0AAE0K961"/>
<dbReference type="GO" id="GO:0090729">
    <property type="term" value="F:toxin activity"/>
    <property type="evidence" value="ECO:0007669"/>
    <property type="project" value="UniProtKB-KW"/>
</dbReference>
<evidence type="ECO:0000256" key="4">
    <source>
        <dbReference type="ARBA" id="ARBA00023026"/>
    </source>
</evidence>
<dbReference type="EMBL" id="JAULSW010000008">
    <property type="protein sequence ID" value="KAK3372214.1"/>
    <property type="molecule type" value="Genomic_DNA"/>
</dbReference>
<accession>A0AAE0K961</accession>
<comment type="caution">
    <text evidence="9">The sequence shown here is derived from an EMBL/GenBank/DDBJ whole genome shotgun (WGS) entry which is preliminary data.</text>
</comment>
<keyword evidence="3" id="KW-0732">Signal</keyword>
<evidence type="ECO:0000256" key="8">
    <source>
        <dbReference type="ARBA" id="ARBA00023288"/>
    </source>
</evidence>
<sequence length="150" mass="16024">MTTDFTMLASKIWSLAAIVATASALNLTQFITFPGIRNVGSGLCLQAFGDPAGTIAQRTCDNSNIQQLWSTLATSAGSNIYQIQSAFMQCMWTASDNDRKVILGSATVAGSYGIPQMPVFGYKAIYDELATIRATDNQLVRICRAGANIA</sequence>
<organism evidence="9 10">
    <name type="scientific">Podospora didyma</name>
    <dbReference type="NCBI Taxonomy" id="330526"/>
    <lineage>
        <taxon>Eukaryota</taxon>
        <taxon>Fungi</taxon>
        <taxon>Dikarya</taxon>
        <taxon>Ascomycota</taxon>
        <taxon>Pezizomycotina</taxon>
        <taxon>Sordariomycetes</taxon>
        <taxon>Sordariomycetidae</taxon>
        <taxon>Sordariales</taxon>
        <taxon>Podosporaceae</taxon>
        <taxon>Podospora</taxon>
    </lineage>
</organism>
<gene>
    <name evidence="9" type="ORF">B0H63DRAFT_527070</name>
</gene>
<keyword evidence="5" id="KW-0472">Membrane</keyword>
<evidence type="ECO:0000256" key="2">
    <source>
        <dbReference type="ARBA" id="ARBA00022656"/>
    </source>
</evidence>
<dbReference type="Gene3D" id="2.80.10.50">
    <property type="match status" value="1"/>
</dbReference>
<reference evidence="9" key="1">
    <citation type="journal article" date="2023" name="Mol. Phylogenet. Evol.">
        <title>Genome-scale phylogeny and comparative genomics of the fungal order Sordariales.</title>
        <authorList>
            <person name="Hensen N."/>
            <person name="Bonometti L."/>
            <person name="Westerberg I."/>
            <person name="Brannstrom I.O."/>
            <person name="Guillou S."/>
            <person name="Cros-Aarteil S."/>
            <person name="Calhoun S."/>
            <person name="Haridas S."/>
            <person name="Kuo A."/>
            <person name="Mondo S."/>
            <person name="Pangilinan J."/>
            <person name="Riley R."/>
            <person name="LaButti K."/>
            <person name="Andreopoulos B."/>
            <person name="Lipzen A."/>
            <person name="Chen C."/>
            <person name="Yan M."/>
            <person name="Daum C."/>
            <person name="Ng V."/>
            <person name="Clum A."/>
            <person name="Steindorff A."/>
            <person name="Ohm R.A."/>
            <person name="Martin F."/>
            <person name="Silar P."/>
            <person name="Natvig D.O."/>
            <person name="Lalanne C."/>
            <person name="Gautier V."/>
            <person name="Ament-Velasquez S.L."/>
            <person name="Kruys A."/>
            <person name="Hutchinson M.I."/>
            <person name="Powell A.J."/>
            <person name="Barry K."/>
            <person name="Miller A.N."/>
            <person name="Grigoriev I.V."/>
            <person name="Debuchy R."/>
            <person name="Gladieux P."/>
            <person name="Hiltunen Thoren M."/>
            <person name="Johannesson H."/>
        </authorList>
    </citation>
    <scope>NUCLEOTIDE SEQUENCE</scope>
    <source>
        <strain evidence="9">CBS 232.78</strain>
    </source>
</reference>
<evidence type="ECO:0000256" key="3">
    <source>
        <dbReference type="ARBA" id="ARBA00022729"/>
    </source>
</evidence>
<evidence type="ECO:0000313" key="9">
    <source>
        <dbReference type="EMBL" id="KAK3372214.1"/>
    </source>
</evidence>
<keyword evidence="8" id="KW-0449">Lipoprotein</keyword>
<evidence type="ECO:0000256" key="7">
    <source>
        <dbReference type="ARBA" id="ARBA00023237"/>
    </source>
</evidence>
<comment type="subcellular location">
    <subcellularLocation>
        <location evidence="1">Cell outer membrane</location>
        <topology evidence="1">Lipid-anchor</topology>
    </subcellularLocation>
</comment>
<name>A0AAE0K961_9PEZI</name>
<proteinExistence type="predicted"/>
<dbReference type="InterPro" id="IPR003558">
    <property type="entry name" value="CDtoxinA/C"/>
</dbReference>